<dbReference type="InterPro" id="IPR035979">
    <property type="entry name" value="RBD_domain_sf"/>
</dbReference>
<dbReference type="InterPro" id="IPR012677">
    <property type="entry name" value="Nucleotide-bd_a/b_plait_sf"/>
</dbReference>
<proteinExistence type="predicted"/>
<evidence type="ECO:0000259" key="2">
    <source>
        <dbReference type="Pfam" id="PF04059"/>
    </source>
</evidence>
<feature type="compositionally biased region" description="Basic and acidic residues" evidence="1">
    <location>
        <begin position="7"/>
        <end position="23"/>
    </location>
</feature>
<keyword evidence="4" id="KW-1185">Reference proteome</keyword>
<reference evidence="3 4" key="1">
    <citation type="submission" date="2024-02" db="EMBL/GenBank/DDBJ databases">
        <authorList>
            <person name="Chen Y."/>
            <person name="Shah S."/>
            <person name="Dougan E. K."/>
            <person name="Thang M."/>
            <person name="Chan C."/>
        </authorList>
    </citation>
    <scope>NUCLEOTIDE SEQUENCE [LARGE SCALE GENOMIC DNA]</scope>
</reference>
<organism evidence="3 4">
    <name type="scientific">Durusdinium trenchii</name>
    <dbReference type="NCBI Taxonomy" id="1381693"/>
    <lineage>
        <taxon>Eukaryota</taxon>
        <taxon>Sar</taxon>
        <taxon>Alveolata</taxon>
        <taxon>Dinophyceae</taxon>
        <taxon>Suessiales</taxon>
        <taxon>Symbiodiniaceae</taxon>
        <taxon>Durusdinium</taxon>
    </lineage>
</organism>
<feature type="region of interest" description="Disordered" evidence="1">
    <location>
        <begin position="104"/>
        <end position="125"/>
    </location>
</feature>
<feature type="compositionally biased region" description="Basic and acidic residues" evidence="1">
    <location>
        <begin position="107"/>
        <end position="125"/>
    </location>
</feature>
<evidence type="ECO:0000256" key="1">
    <source>
        <dbReference type="SAM" id="MobiDB-lite"/>
    </source>
</evidence>
<dbReference type="InterPro" id="IPR007201">
    <property type="entry name" value="Mei2-like_Rrm_C"/>
</dbReference>
<evidence type="ECO:0000313" key="3">
    <source>
        <dbReference type="EMBL" id="CAK9081028.1"/>
    </source>
</evidence>
<feature type="region of interest" description="Disordered" evidence="1">
    <location>
        <begin position="1"/>
        <end position="42"/>
    </location>
</feature>
<dbReference type="Proteomes" id="UP001642484">
    <property type="component" value="Unassembled WGS sequence"/>
</dbReference>
<evidence type="ECO:0000313" key="4">
    <source>
        <dbReference type="Proteomes" id="UP001642484"/>
    </source>
</evidence>
<dbReference type="Pfam" id="PF04059">
    <property type="entry name" value="RRM_2"/>
    <property type="match status" value="1"/>
</dbReference>
<protein>
    <recommendedName>
        <fullName evidence="2">Mei2-like C-terminal RNA recognition motif domain-containing protein</fullName>
    </recommendedName>
</protein>
<dbReference type="Gene3D" id="3.30.70.330">
    <property type="match status" value="1"/>
</dbReference>
<comment type="caution">
    <text evidence="3">The sequence shown here is derived from an EMBL/GenBank/DDBJ whole genome shotgun (WGS) entry which is preliminary data.</text>
</comment>
<name>A0ABP0PYD3_9DINO</name>
<dbReference type="CDD" id="cd12277">
    <property type="entry name" value="RRM3_MEI2_EAR1_like"/>
    <property type="match status" value="1"/>
</dbReference>
<dbReference type="SUPFAM" id="SSF54928">
    <property type="entry name" value="RNA-binding domain, RBD"/>
    <property type="match status" value="1"/>
</dbReference>
<sequence>MSTMVKPDIHSDAETMLTEHSDIETSSTRPSRPPSPANTEFAEADAKVIVRSSFIDLDDQCMQREYRRLRRVMSDSILTGWLDVPAVYEPGKFSDERTQKQMIVDDSESKWKNPESKASGKDLNRGKDRTTVMLRNLPNNYTREMLLTMLDDHGFSGLYDFVYLPCDFWRDANLGYAFVNLVDSPAVDRAWKMFDGFAAWSLPTSKVCQVRWSGPHQGFNAHVERYRNSPVMHKSVPDSYKPVVFKHGVRKPFPKPTKKVKVPTGTF</sequence>
<accession>A0ABP0PYD3</accession>
<gene>
    <name evidence="3" type="ORF">CCMP2556_LOCUS39684</name>
</gene>
<dbReference type="EMBL" id="CAXAMN010023806">
    <property type="protein sequence ID" value="CAK9081028.1"/>
    <property type="molecule type" value="Genomic_DNA"/>
</dbReference>
<feature type="domain" description="Mei2-like C-terminal RNA recognition motif" evidence="2">
    <location>
        <begin position="129"/>
        <end position="222"/>
    </location>
</feature>